<reference evidence="4 5" key="1">
    <citation type="journal article" date="2017" name="Clin. Infect. Dis.">
        <title>Simultaneous emergence of multidrug-resistant Candida auris on 3 continents confirmed by whole-genome sequencing and epidemiological analyses.</title>
        <authorList>
            <person name="Lockhart S.R."/>
            <person name="Etienne K.A."/>
            <person name="Vallabhaneni S."/>
            <person name="Farooqi J."/>
            <person name="Chowdhary A."/>
            <person name="Govender N.P."/>
            <person name="Colombo A.L."/>
            <person name="Calvo B."/>
            <person name="Cuomo C.A."/>
            <person name="Desjardins C.A."/>
            <person name="Berkow E.L."/>
            <person name="Castanheira M."/>
            <person name="Magobo R.E."/>
            <person name="Jabeen K."/>
            <person name="Asghar R.J."/>
            <person name="Meis J.F."/>
            <person name="Jackson B."/>
            <person name="Chiller T."/>
            <person name="Litvintseva A.P."/>
        </authorList>
    </citation>
    <scope>NUCLEOTIDE SEQUENCE [LARGE SCALE GENOMIC DNA]</scope>
    <source>
        <strain evidence="4 5">B8441</strain>
    </source>
</reference>
<keyword evidence="1" id="KW-0677">Repeat</keyword>
<feature type="region of interest" description="Disordered" evidence="2">
    <location>
        <begin position="631"/>
        <end position="659"/>
    </location>
</feature>
<dbReference type="SUPFAM" id="SSF81901">
    <property type="entry name" value="HCP-like"/>
    <property type="match status" value="1"/>
</dbReference>
<protein>
    <submittedName>
        <fullName evidence="4">Uncharacterized protein</fullName>
    </submittedName>
</protein>
<dbReference type="VEuPathDB" id="FungiDB:CJI96_0003762"/>
<name>A0A2H0ZCB7_CANAR</name>
<dbReference type="AlphaFoldDB" id="A0A2H0ZCB7"/>
<evidence type="ECO:0000256" key="1">
    <source>
        <dbReference type="ARBA" id="ARBA00022737"/>
    </source>
</evidence>
<feature type="compositionally biased region" description="Low complexity" evidence="2">
    <location>
        <begin position="11"/>
        <end position="45"/>
    </location>
</feature>
<keyword evidence="5" id="KW-1185">Reference proteome</keyword>
<dbReference type="VEuPathDB" id="FungiDB:CJJ09_004385"/>
<dbReference type="STRING" id="498019.A0A2H0ZCB7"/>
<evidence type="ECO:0000313" key="4">
    <source>
        <dbReference type="EMBL" id="PIS48287.1"/>
    </source>
</evidence>
<dbReference type="Gene3D" id="1.25.40.10">
    <property type="entry name" value="Tetratricopeptide repeat domain"/>
    <property type="match status" value="2"/>
</dbReference>
<feature type="compositionally biased region" description="Low complexity" evidence="2">
    <location>
        <begin position="73"/>
        <end position="89"/>
    </location>
</feature>
<evidence type="ECO:0000256" key="2">
    <source>
        <dbReference type="SAM" id="MobiDB-lite"/>
    </source>
</evidence>
<dbReference type="VEuPathDB" id="FungiDB:QG37_01088"/>
<accession>A0A2H0ZCB7</accession>
<reference evidence="3 5" key="3">
    <citation type="journal article" date="2018" name="Nat. Commun.">
        <title>Genomic insights into multidrug-resistance, mating and virulence in Candida auris and related emerging species.</title>
        <authorList>
            <person name="Munoz J.F."/>
            <person name="Gade L."/>
            <person name="Chow N.A."/>
            <person name="Loparev V.N."/>
            <person name="Juieng P."/>
            <person name="Berkow E.L."/>
            <person name="Farrer R.A."/>
            <person name="Litvintseva A.P."/>
            <person name="Cuomo C.A."/>
        </authorList>
    </citation>
    <scope>GENOME REANNOTATION</scope>
    <source>
        <strain evidence="3 5">B8441</strain>
    </source>
</reference>
<feature type="compositionally biased region" description="Polar residues" evidence="2">
    <location>
        <begin position="164"/>
        <end position="181"/>
    </location>
</feature>
<feature type="compositionally biased region" description="Polar residues" evidence="2">
    <location>
        <begin position="54"/>
        <end position="69"/>
    </location>
</feature>
<organism evidence="4">
    <name type="scientific">Candidozyma auris</name>
    <name type="common">Yeast</name>
    <name type="synonym">Candida auris</name>
    <dbReference type="NCBI Taxonomy" id="498019"/>
    <lineage>
        <taxon>Eukaryota</taxon>
        <taxon>Fungi</taxon>
        <taxon>Dikarya</taxon>
        <taxon>Ascomycota</taxon>
        <taxon>Saccharomycotina</taxon>
        <taxon>Pichiomycetes</taxon>
        <taxon>Metschnikowiaceae</taxon>
        <taxon>Candidozyma</taxon>
    </lineage>
</organism>
<feature type="region of interest" description="Disordered" evidence="2">
    <location>
        <begin position="108"/>
        <end position="184"/>
    </location>
</feature>
<dbReference type="Pfam" id="PF08238">
    <property type="entry name" value="Sel1"/>
    <property type="match status" value="7"/>
</dbReference>
<feature type="compositionally biased region" description="Low complexity" evidence="2">
    <location>
        <begin position="277"/>
        <end position="291"/>
    </location>
</feature>
<dbReference type="OMA" id="AQEKDCV"/>
<dbReference type="EMBL" id="PEKT02000010">
    <property type="protein sequence ID" value="PIS48287.1"/>
    <property type="molecule type" value="Genomic_DNA"/>
</dbReference>
<feature type="compositionally biased region" description="Basic residues" evidence="2">
    <location>
        <begin position="631"/>
        <end position="640"/>
    </location>
</feature>
<evidence type="ECO:0000313" key="3">
    <source>
        <dbReference type="EMBL" id="KAK8439379.1"/>
    </source>
</evidence>
<feature type="region of interest" description="Disordered" evidence="2">
    <location>
        <begin position="277"/>
        <end position="324"/>
    </location>
</feature>
<dbReference type="PANTHER" id="PTHR46430:SF1">
    <property type="entry name" value="CHITIN SYNTHASE REGULATOR SKT5-RELATED"/>
    <property type="match status" value="1"/>
</dbReference>
<feature type="compositionally biased region" description="Basic and acidic residues" evidence="2">
    <location>
        <begin position="114"/>
        <end position="128"/>
    </location>
</feature>
<dbReference type="Proteomes" id="UP000230249">
    <property type="component" value="Unassembled WGS sequence"/>
</dbReference>
<dbReference type="InterPro" id="IPR011990">
    <property type="entry name" value="TPR-like_helical_dom_sf"/>
</dbReference>
<dbReference type="InterPro" id="IPR051726">
    <property type="entry name" value="Chitin_Synth_Reg"/>
</dbReference>
<sequence>MSHPYRSKANPSASSLTTAHTSTTSPPMATPPNNTIHNNNNINTPYPLGDAHTESTSDVSYKSSLSHQYQALAAPGSASHSHGSNGHANKPLDETTSLSNRFAATTLSSPRFSSNDHRALSVSPRHDAVLPSTAPYPINEPSAASSSRSRDSAVTSPPSIPVSADSSVTNLNLNHPTQPQDLYSRPEHNLSVASSMPGQLARYSHARSLSSSSSFFHDQDSHNLVSDYLGENSAHLMPRIKTMEMYRKNAKKSTDPAVLFQYAQYMLQTALMLVTDSPSTSGGSTPNGTTPKKLQTGSSLSLDTESTKKGHRKSKSSNSFDLQDASTPELKKSLLKEAHHYLKRLSDKGYVDAQYLLGDAYSSGAFGKVDNREAFSLFLAAAKHGHTESAFRTAHCYEEGLGTGHDARKGIDFLKMAASKNHPAAMYKLGVYCFYGRMGVSNSVDTKKAGIKWLERASNVATELTAAAPYELGKIYYEGFLDIVIVDKMYALKLFAEAAALGHVESAAILGHHYEVGEVVESDAQLSINYYTNAAVAGHPQSMLSICAWYLVGSEPYLPKSEYEAFEWAKKAAQCGLAKAQFALANFYEKGIGCDKNANEAQVWYTKAAENGEAKALARITNKDAAAKAAKLARRNRKKNASTAAGPGDSAQEKDCAIV</sequence>
<dbReference type="VEuPathDB" id="FungiDB:CJI97_005055"/>
<feature type="region of interest" description="Disordered" evidence="2">
    <location>
        <begin position="1"/>
        <end position="94"/>
    </location>
</feature>
<dbReference type="VEuPathDB" id="FungiDB:B9J08_004972"/>
<reference evidence="4" key="2">
    <citation type="submission" date="2017-11" db="EMBL/GenBank/DDBJ databases">
        <title>Candida auris genome assembly and annotation.</title>
        <authorList>
            <person name="Munoz J.F."/>
            <person name="Gade L.G."/>
            <person name="Chow N.A."/>
            <person name="Litvintseva A.P."/>
            <person name="Loparev V.N."/>
            <person name="Cuomo C.A."/>
        </authorList>
    </citation>
    <scope>NUCLEOTIDE SEQUENCE</scope>
    <source>
        <strain evidence="4">B8441</strain>
    </source>
</reference>
<reference evidence="3" key="4">
    <citation type="submission" date="2024-03" db="EMBL/GenBank/DDBJ databases">
        <title>Improved genome assembly of Candida auris strain B8441 and annotation of B11205.</title>
        <authorList>
            <person name="Cauldron N.C."/>
            <person name="Shea T."/>
            <person name="Cuomo C.A."/>
        </authorList>
    </citation>
    <scope>NUCLEOTIDE SEQUENCE</scope>
    <source>
        <strain evidence="3">B8441</strain>
    </source>
</reference>
<gene>
    <name evidence="4" type="ORF">B9J08_004972</name>
    <name evidence="3" type="ORF">B9J08_03855</name>
</gene>
<dbReference type="VEuPathDB" id="FungiDB:CJJ07_003100"/>
<dbReference type="EMBL" id="PEKT03000004">
    <property type="protein sequence ID" value="KAK8439379.1"/>
    <property type="molecule type" value="Genomic_DNA"/>
</dbReference>
<dbReference type="SMART" id="SM00671">
    <property type="entry name" value="SEL1"/>
    <property type="match status" value="7"/>
</dbReference>
<comment type="caution">
    <text evidence="4">The sequence shown here is derived from an EMBL/GenBank/DDBJ whole genome shotgun (WGS) entry which is preliminary data.</text>
</comment>
<proteinExistence type="predicted"/>
<feature type="compositionally biased region" description="Polar residues" evidence="2">
    <location>
        <begin position="292"/>
        <end position="304"/>
    </location>
</feature>
<evidence type="ECO:0000313" key="5">
    <source>
        <dbReference type="Proteomes" id="UP000230249"/>
    </source>
</evidence>
<dbReference type="PANTHER" id="PTHR46430">
    <property type="entry name" value="PROTEIN SKT5-RELATED"/>
    <property type="match status" value="1"/>
</dbReference>
<dbReference type="InterPro" id="IPR006597">
    <property type="entry name" value="Sel1-like"/>
</dbReference>